<evidence type="ECO:0000313" key="8">
    <source>
        <dbReference type="Proteomes" id="UP000823388"/>
    </source>
</evidence>
<keyword evidence="2" id="KW-0238">DNA-binding</keyword>
<feature type="region of interest" description="Disordered" evidence="5">
    <location>
        <begin position="261"/>
        <end position="306"/>
    </location>
</feature>
<reference evidence="7" key="1">
    <citation type="submission" date="2020-05" db="EMBL/GenBank/DDBJ databases">
        <title>WGS assembly of Panicum virgatum.</title>
        <authorList>
            <person name="Lovell J.T."/>
            <person name="Jenkins J."/>
            <person name="Shu S."/>
            <person name="Juenger T.E."/>
            <person name="Schmutz J."/>
        </authorList>
    </citation>
    <scope>NUCLEOTIDE SEQUENCE</scope>
    <source>
        <strain evidence="7">AP13</strain>
    </source>
</reference>
<feature type="domain" description="NAC" evidence="6">
    <location>
        <begin position="14"/>
        <end position="210"/>
    </location>
</feature>
<feature type="region of interest" description="Disordered" evidence="5">
    <location>
        <begin position="215"/>
        <end position="243"/>
    </location>
</feature>
<dbReference type="Pfam" id="PF02365">
    <property type="entry name" value="NAM"/>
    <property type="match status" value="1"/>
</dbReference>
<keyword evidence="3" id="KW-0804">Transcription</keyword>
<dbReference type="GO" id="GO:0006355">
    <property type="term" value="P:regulation of DNA-templated transcription"/>
    <property type="evidence" value="ECO:0007669"/>
    <property type="project" value="InterPro"/>
</dbReference>
<dbReference type="EMBL" id="CM029041">
    <property type="protein sequence ID" value="KAG2629252.1"/>
    <property type="molecule type" value="Genomic_DNA"/>
</dbReference>
<evidence type="ECO:0000313" key="7">
    <source>
        <dbReference type="EMBL" id="KAG2629252.1"/>
    </source>
</evidence>
<feature type="compositionally biased region" description="Acidic residues" evidence="5">
    <location>
        <begin position="225"/>
        <end position="241"/>
    </location>
</feature>
<evidence type="ECO:0000256" key="1">
    <source>
        <dbReference type="ARBA" id="ARBA00023015"/>
    </source>
</evidence>
<dbReference type="Gene3D" id="2.170.150.80">
    <property type="entry name" value="NAC domain"/>
    <property type="match status" value="1"/>
</dbReference>
<organism evidence="7 8">
    <name type="scientific">Panicum virgatum</name>
    <name type="common">Blackwell switchgrass</name>
    <dbReference type="NCBI Taxonomy" id="38727"/>
    <lineage>
        <taxon>Eukaryota</taxon>
        <taxon>Viridiplantae</taxon>
        <taxon>Streptophyta</taxon>
        <taxon>Embryophyta</taxon>
        <taxon>Tracheophyta</taxon>
        <taxon>Spermatophyta</taxon>
        <taxon>Magnoliopsida</taxon>
        <taxon>Liliopsida</taxon>
        <taxon>Poales</taxon>
        <taxon>Poaceae</taxon>
        <taxon>PACMAD clade</taxon>
        <taxon>Panicoideae</taxon>
        <taxon>Panicodae</taxon>
        <taxon>Paniceae</taxon>
        <taxon>Panicinae</taxon>
        <taxon>Panicum</taxon>
        <taxon>Panicum sect. Hiantes</taxon>
    </lineage>
</organism>
<name>A0A8T0UYA6_PANVG</name>
<dbReference type="InterPro" id="IPR036093">
    <property type="entry name" value="NAC_dom_sf"/>
</dbReference>
<gene>
    <name evidence="7" type="ORF">PVAP13_3KG433800</name>
</gene>
<accession>A0A8T0UYA6</accession>
<evidence type="ECO:0000259" key="6">
    <source>
        <dbReference type="PROSITE" id="PS51005"/>
    </source>
</evidence>
<proteinExistence type="predicted"/>
<feature type="compositionally biased region" description="Low complexity" evidence="5">
    <location>
        <begin position="261"/>
        <end position="276"/>
    </location>
</feature>
<evidence type="ECO:0000256" key="3">
    <source>
        <dbReference type="ARBA" id="ARBA00023163"/>
    </source>
</evidence>
<dbReference type="AlphaFoldDB" id="A0A8T0UYA6"/>
<feature type="compositionally biased region" description="Basic and acidic residues" evidence="5">
    <location>
        <begin position="290"/>
        <end position="306"/>
    </location>
</feature>
<evidence type="ECO:0000256" key="5">
    <source>
        <dbReference type="SAM" id="MobiDB-lite"/>
    </source>
</evidence>
<dbReference type="PROSITE" id="PS51005">
    <property type="entry name" value="NAC"/>
    <property type="match status" value="1"/>
</dbReference>
<evidence type="ECO:0000256" key="2">
    <source>
        <dbReference type="ARBA" id="ARBA00023125"/>
    </source>
</evidence>
<feature type="compositionally biased region" description="Low complexity" evidence="5">
    <location>
        <begin position="215"/>
        <end position="224"/>
    </location>
</feature>
<comment type="caution">
    <text evidence="7">The sequence shown here is derived from an EMBL/GenBank/DDBJ whole genome shotgun (WGS) entry which is preliminary data.</text>
</comment>
<keyword evidence="8" id="KW-1185">Reference proteome</keyword>
<keyword evidence="1" id="KW-0805">Transcription regulation</keyword>
<dbReference type="PANTHER" id="PTHR31744:SF93">
    <property type="entry name" value="NAC DOMAIN-CONTAINING PROTEIN"/>
    <property type="match status" value="1"/>
</dbReference>
<dbReference type="SUPFAM" id="SSF101941">
    <property type="entry name" value="NAC domain"/>
    <property type="match status" value="1"/>
</dbReference>
<dbReference type="InterPro" id="IPR003441">
    <property type="entry name" value="NAC-dom"/>
</dbReference>
<dbReference type="GO" id="GO:0003677">
    <property type="term" value="F:DNA binding"/>
    <property type="evidence" value="ECO:0007669"/>
    <property type="project" value="UniProtKB-KW"/>
</dbReference>
<evidence type="ECO:0000256" key="4">
    <source>
        <dbReference type="ARBA" id="ARBA00023242"/>
    </source>
</evidence>
<keyword evidence="4" id="KW-0539">Nucleus</keyword>
<dbReference type="Proteomes" id="UP000823388">
    <property type="component" value="Chromosome 3K"/>
</dbReference>
<protein>
    <recommendedName>
        <fullName evidence="6">NAC domain-containing protein</fullName>
    </recommendedName>
</protein>
<sequence>MEAAKEPAVAKPRLPPGFRFRPTDEELVVHYLRRRALAAPLPAAVDIPDVRILAHDPSDLLPPGECVRARAPACRSPSSPELIWLGGHLAGWSEQERYFFTCKEAKYVKGRRANRATGAGYWKATGKEKPVAVAVAVPVPARGQAAQAVLVGMKRSLVFYRGKPPTGSKTDWVMHEYRLAGAGLAPCRRAGAGAAARPAEGWVLCRVFRKKGSASANAAAADPGSDGEAEEAEEEQQEEEVGAAGGARAFIDFFARADAVAAGRREQQQQGQQQRRASSPVVSSSCLTDASHEQHGREQETTSRGA</sequence>
<dbReference type="PANTHER" id="PTHR31744">
    <property type="entry name" value="PROTEIN CUP-SHAPED COTYLEDON 2-RELATED"/>
    <property type="match status" value="1"/>
</dbReference>